<evidence type="ECO:0000313" key="1">
    <source>
        <dbReference type="EMBL" id="SFA52168.1"/>
    </source>
</evidence>
<protein>
    <submittedName>
        <fullName evidence="1">Uncharacterized protein</fullName>
    </submittedName>
</protein>
<accession>A0A1I0TK55</accession>
<organism evidence="1 2">
    <name type="scientific">Rhodococcoides kroppenstedtii</name>
    <dbReference type="NCBI Taxonomy" id="293050"/>
    <lineage>
        <taxon>Bacteria</taxon>
        <taxon>Bacillati</taxon>
        <taxon>Actinomycetota</taxon>
        <taxon>Actinomycetes</taxon>
        <taxon>Mycobacteriales</taxon>
        <taxon>Nocardiaceae</taxon>
        <taxon>Rhodococcoides</taxon>
    </lineage>
</organism>
<dbReference type="Proteomes" id="UP000182054">
    <property type="component" value="Unassembled WGS sequence"/>
</dbReference>
<reference evidence="1 2" key="1">
    <citation type="submission" date="2016-10" db="EMBL/GenBank/DDBJ databases">
        <authorList>
            <person name="de Groot N.N."/>
        </authorList>
    </citation>
    <scope>NUCLEOTIDE SEQUENCE [LARGE SCALE GENOMIC DNA]</scope>
    <source>
        <strain evidence="1 2">DSM 44908</strain>
    </source>
</reference>
<sequence length="73" mass="7935">MRPVTEMPELGPRALEVAERTLASAVFGSRETVRRELESLVERTDADEILSSASTFDRAALRASDDAVMGLLA</sequence>
<dbReference type="AlphaFoldDB" id="A0A1I0TK55"/>
<evidence type="ECO:0000313" key="2">
    <source>
        <dbReference type="Proteomes" id="UP000182054"/>
    </source>
</evidence>
<name>A0A1I0TK55_9NOCA</name>
<dbReference type="EMBL" id="FOJN01000007">
    <property type="protein sequence ID" value="SFA52168.1"/>
    <property type="molecule type" value="Genomic_DNA"/>
</dbReference>
<gene>
    <name evidence="1" type="ORF">SAMN05444374_107102</name>
</gene>
<proteinExistence type="predicted"/>